<organism evidence="1">
    <name type="scientific">Mycobacterium xenopi 4042</name>
    <dbReference type="NCBI Taxonomy" id="1299334"/>
    <lineage>
        <taxon>Bacteria</taxon>
        <taxon>Bacillati</taxon>
        <taxon>Actinomycetota</taxon>
        <taxon>Actinomycetes</taxon>
        <taxon>Mycobacteriales</taxon>
        <taxon>Mycobacteriaceae</taxon>
        <taxon>Mycobacterium</taxon>
    </lineage>
</organism>
<dbReference type="SUPFAM" id="SSF56399">
    <property type="entry name" value="ADP-ribosylation"/>
    <property type="match status" value="1"/>
</dbReference>
<protein>
    <submittedName>
        <fullName evidence="1">Uncharacterized protein</fullName>
    </submittedName>
</protein>
<dbReference type="PATRIC" id="fig|1299334.3.peg.3285"/>
<sequence length="41" mass="4647">MVLLHIDPGRLDSPVRWERGESTDPASMLFPHLYGPCRSPL</sequence>
<evidence type="ECO:0000313" key="1">
    <source>
        <dbReference type="EMBL" id="EUA54412.1"/>
    </source>
</evidence>
<dbReference type="InterPro" id="IPR009297">
    <property type="entry name" value="DUF952"/>
</dbReference>
<gene>
    <name evidence="1" type="ORF">I553_1475</name>
</gene>
<accession>X8CDF6</accession>
<reference evidence="1" key="1">
    <citation type="submission" date="2014-01" db="EMBL/GenBank/DDBJ databases">
        <authorList>
            <person name="Brown-Elliot B."/>
            <person name="Wallace R."/>
            <person name="Lenaerts A."/>
            <person name="Ordway D."/>
            <person name="DeGroote M.A."/>
            <person name="Parker T."/>
            <person name="Sizemore C."/>
            <person name="Tallon L.J."/>
            <person name="Sadzewicz L.K."/>
            <person name="Sengamalay N."/>
            <person name="Fraser C.M."/>
            <person name="Hine E."/>
            <person name="Shefchek K.A."/>
            <person name="Das S.P."/>
            <person name="Tettelin H."/>
        </authorList>
    </citation>
    <scope>NUCLEOTIDE SEQUENCE [LARGE SCALE GENOMIC DNA]</scope>
    <source>
        <strain evidence="1">4042</strain>
    </source>
</reference>
<proteinExistence type="predicted"/>
<dbReference type="Pfam" id="PF06108">
    <property type="entry name" value="DUF952"/>
    <property type="match status" value="1"/>
</dbReference>
<dbReference type="EMBL" id="JAOB01000032">
    <property type="protein sequence ID" value="EUA54412.1"/>
    <property type="molecule type" value="Genomic_DNA"/>
</dbReference>
<dbReference type="Gene3D" id="3.20.170.20">
    <property type="entry name" value="Protein of unknown function DUF952"/>
    <property type="match status" value="1"/>
</dbReference>
<comment type="caution">
    <text evidence="1">The sequence shown here is derived from an EMBL/GenBank/DDBJ whole genome shotgun (WGS) entry which is preliminary data.</text>
</comment>
<dbReference type="AlphaFoldDB" id="X8CDF6"/>
<name>X8CDF6_MYCXE</name>